<comment type="similarity">
    <text evidence="4">Belongs to the CDIP1/LITAF family.</text>
</comment>
<proteinExistence type="inferred from homology"/>
<dbReference type="EMBL" id="GAKP01014918">
    <property type="protein sequence ID" value="JAC44034.1"/>
    <property type="molecule type" value="Transcribed_RNA"/>
</dbReference>
<evidence type="ECO:0000256" key="9">
    <source>
        <dbReference type="SAM" id="Phobius"/>
    </source>
</evidence>
<evidence type="ECO:0000313" key="11">
    <source>
        <dbReference type="EMBL" id="JAC44036.1"/>
    </source>
</evidence>
<keyword evidence="9" id="KW-1133">Transmembrane helix</keyword>
<evidence type="ECO:0000256" key="2">
    <source>
        <dbReference type="ARBA" id="ARBA00004481"/>
    </source>
</evidence>
<sequence>MDDKSAAPTRIYPTAPLEQAVPPNEQQQSLLPPAPPSYAQATGAAPTAANPSHVVVITPGAPIIYGPVPVDIQCPYCHNYTRTRLRFRPTSRTHLIALLLCLFQLYCFICLPYCIGSCMNTAHYCGMCDRYLGTYVRE</sequence>
<feature type="region of interest" description="Disordered" evidence="8">
    <location>
        <begin position="1"/>
        <end position="45"/>
    </location>
</feature>
<dbReference type="PANTHER" id="PTHR23292">
    <property type="entry name" value="LIPOPOLYSACCHARIDE-INDUCED TUMOR NECROSIS FACTOR-ALPHA FACTOR"/>
    <property type="match status" value="1"/>
</dbReference>
<evidence type="ECO:0000256" key="4">
    <source>
        <dbReference type="ARBA" id="ARBA00005975"/>
    </source>
</evidence>
<dbReference type="PROSITE" id="PS51837">
    <property type="entry name" value="LITAF"/>
    <property type="match status" value="1"/>
</dbReference>
<dbReference type="GO" id="GO:0031902">
    <property type="term" value="C:late endosome membrane"/>
    <property type="evidence" value="ECO:0007669"/>
    <property type="project" value="UniProtKB-SubCell"/>
</dbReference>
<keyword evidence="9" id="KW-0812">Transmembrane</keyword>
<keyword evidence="5" id="KW-0479">Metal-binding</keyword>
<feature type="compositionally biased region" description="Low complexity" evidence="8">
    <location>
        <begin position="26"/>
        <end position="45"/>
    </location>
</feature>
<dbReference type="PANTHER" id="PTHR23292:SF14">
    <property type="entry name" value="FI16615P1-RELATED"/>
    <property type="match status" value="1"/>
</dbReference>
<comment type="subcellular location">
    <subcellularLocation>
        <location evidence="2">Endosome membrane</location>
        <topology evidence="2">Peripheral membrane protein</topology>
    </subcellularLocation>
    <subcellularLocation>
        <location evidence="1">Late endosome membrane</location>
    </subcellularLocation>
    <subcellularLocation>
        <location evidence="3">Lysosome membrane</location>
        <topology evidence="3">Peripheral membrane protein</topology>
        <orientation evidence="3">Cytoplasmic side</orientation>
    </subcellularLocation>
</comment>
<dbReference type="OrthoDB" id="5599753at2759"/>
<gene>
    <name evidence="11" type="primary">LITAF</name>
</gene>
<accession>A0A034VL42</accession>
<dbReference type="EMBL" id="GAKP01014916">
    <property type="protein sequence ID" value="JAC44036.1"/>
    <property type="molecule type" value="Transcribed_RNA"/>
</dbReference>
<dbReference type="GO" id="GO:0008270">
    <property type="term" value="F:zinc ion binding"/>
    <property type="evidence" value="ECO:0007669"/>
    <property type="project" value="TreeGrafter"/>
</dbReference>
<keyword evidence="7 9" id="KW-0472">Membrane</keyword>
<evidence type="ECO:0000259" key="10">
    <source>
        <dbReference type="PROSITE" id="PS51837"/>
    </source>
</evidence>
<dbReference type="GO" id="GO:0005765">
    <property type="term" value="C:lysosomal membrane"/>
    <property type="evidence" value="ECO:0007669"/>
    <property type="project" value="UniProtKB-SubCell"/>
</dbReference>
<keyword evidence="6" id="KW-0862">Zinc</keyword>
<reference evidence="11" key="1">
    <citation type="journal article" date="2014" name="BMC Genomics">
        <title>Characterizing the developmental transcriptome of the oriental fruit fly, Bactrocera dorsalis (Diptera: Tephritidae) through comparative genomic analysis with Drosophila melanogaster utilizing modENCODE datasets.</title>
        <authorList>
            <person name="Geib S.M."/>
            <person name="Calla B."/>
            <person name="Hall B."/>
            <person name="Hou S."/>
            <person name="Manoukis N.C."/>
        </authorList>
    </citation>
    <scope>NUCLEOTIDE SEQUENCE</scope>
    <source>
        <strain evidence="11">Punador</strain>
    </source>
</reference>
<feature type="transmembrane region" description="Helical" evidence="9">
    <location>
        <begin position="95"/>
        <end position="115"/>
    </location>
</feature>
<dbReference type="Pfam" id="PF10601">
    <property type="entry name" value="zf-LITAF-like"/>
    <property type="match status" value="1"/>
</dbReference>
<dbReference type="AlphaFoldDB" id="A0A034VL42"/>
<dbReference type="InterPro" id="IPR037519">
    <property type="entry name" value="LITAF_fam"/>
</dbReference>
<evidence type="ECO:0000256" key="3">
    <source>
        <dbReference type="ARBA" id="ARBA00004630"/>
    </source>
</evidence>
<dbReference type="SMART" id="SM00714">
    <property type="entry name" value="LITAF"/>
    <property type="match status" value="1"/>
</dbReference>
<evidence type="ECO:0000256" key="8">
    <source>
        <dbReference type="SAM" id="MobiDB-lite"/>
    </source>
</evidence>
<evidence type="ECO:0000256" key="6">
    <source>
        <dbReference type="ARBA" id="ARBA00022833"/>
    </source>
</evidence>
<feature type="domain" description="LITAF" evidence="10">
    <location>
        <begin position="52"/>
        <end position="137"/>
    </location>
</feature>
<dbReference type="EMBL" id="GAKP01014917">
    <property type="protein sequence ID" value="JAC44035.1"/>
    <property type="molecule type" value="Transcribed_RNA"/>
</dbReference>
<evidence type="ECO:0000256" key="1">
    <source>
        <dbReference type="ARBA" id="ARBA00004414"/>
    </source>
</evidence>
<organism evidence="11">
    <name type="scientific">Bactrocera dorsalis</name>
    <name type="common">Oriental fruit fly</name>
    <name type="synonym">Dacus dorsalis</name>
    <dbReference type="NCBI Taxonomy" id="27457"/>
    <lineage>
        <taxon>Eukaryota</taxon>
        <taxon>Metazoa</taxon>
        <taxon>Ecdysozoa</taxon>
        <taxon>Arthropoda</taxon>
        <taxon>Hexapoda</taxon>
        <taxon>Insecta</taxon>
        <taxon>Pterygota</taxon>
        <taxon>Neoptera</taxon>
        <taxon>Endopterygota</taxon>
        <taxon>Diptera</taxon>
        <taxon>Brachycera</taxon>
        <taxon>Muscomorpha</taxon>
        <taxon>Tephritoidea</taxon>
        <taxon>Tephritidae</taxon>
        <taxon>Bactrocera</taxon>
        <taxon>Bactrocera</taxon>
    </lineage>
</organism>
<name>A0A034VL42_BACDO</name>
<evidence type="ECO:0000256" key="5">
    <source>
        <dbReference type="ARBA" id="ARBA00022723"/>
    </source>
</evidence>
<protein>
    <submittedName>
        <fullName evidence="11">Lipopolysaccharide-induced tumor necrosis factor-alpha factor-like protein</fullName>
    </submittedName>
</protein>
<evidence type="ECO:0000256" key="7">
    <source>
        <dbReference type="ARBA" id="ARBA00023136"/>
    </source>
</evidence>
<dbReference type="InterPro" id="IPR006629">
    <property type="entry name" value="LITAF"/>
</dbReference>